<dbReference type="AlphaFoldDB" id="A0A9P8SE33"/>
<sequence>MNRFFPLAALAVAPLAEARLNRLVERHNAAECCPCPAPGAPNQPVTVTVTQQAPAPAPQTVTVERVVAGPPAPVYVTQNNNNNNNNINNNNVGYQGQPQAVTVVNNRPQQETLTVTSGGVRPDPAPYAGFPNVTATAGPRATDPASSPKQPVESPSRPREGSPNTTKTITVIPQPSVQDAPAAPVTVTVPPMQPQGTGTGPYQTVTQTVQGGGGDNIEIIIININTGETSCKKKHSGKPCHRGHGNPVVVSSRPCPSAANSTSIATVFNTVSVVVGGPSRPSNGTASAMGAAKATGMTKRSEGRKPRAPLSPRTF</sequence>
<organism evidence="3 4">
    <name type="scientific">Hirsutella rhossiliensis</name>
    <dbReference type="NCBI Taxonomy" id="111463"/>
    <lineage>
        <taxon>Eukaryota</taxon>
        <taxon>Fungi</taxon>
        <taxon>Dikarya</taxon>
        <taxon>Ascomycota</taxon>
        <taxon>Pezizomycotina</taxon>
        <taxon>Sordariomycetes</taxon>
        <taxon>Hypocreomycetidae</taxon>
        <taxon>Hypocreales</taxon>
        <taxon>Ophiocordycipitaceae</taxon>
        <taxon>Hirsutella</taxon>
    </lineage>
</organism>
<feature type="region of interest" description="Disordered" evidence="1">
    <location>
        <begin position="279"/>
        <end position="315"/>
    </location>
</feature>
<feature type="region of interest" description="Disordered" evidence="1">
    <location>
        <begin position="131"/>
        <end position="169"/>
    </location>
</feature>
<feature type="signal peptide" evidence="2">
    <location>
        <begin position="1"/>
        <end position="18"/>
    </location>
</feature>
<proteinExistence type="predicted"/>
<feature type="chain" id="PRO_5040131872" evidence="2">
    <location>
        <begin position="19"/>
        <end position="315"/>
    </location>
</feature>
<evidence type="ECO:0000256" key="2">
    <source>
        <dbReference type="SAM" id="SignalP"/>
    </source>
</evidence>
<evidence type="ECO:0000256" key="1">
    <source>
        <dbReference type="SAM" id="MobiDB-lite"/>
    </source>
</evidence>
<dbReference type="OrthoDB" id="5085439at2759"/>
<comment type="caution">
    <text evidence="3">The sequence shown here is derived from an EMBL/GenBank/DDBJ whole genome shotgun (WGS) entry which is preliminary data.</text>
</comment>
<evidence type="ECO:0000313" key="3">
    <source>
        <dbReference type="EMBL" id="KAH0958549.1"/>
    </source>
</evidence>
<dbReference type="GeneID" id="68359365"/>
<keyword evidence="2" id="KW-0732">Signal</keyword>
<keyword evidence="4" id="KW-1185">Reference proteome</keyword>
<accession>A0A9P8SE33</accession>
<evidence type="ECO:0000313" key="4">
    <source>
        <dbReference type="Proteomes" id="UP000824596"/>
    </source>
</evidence>
<dbReference type="EMBL" id="JAIZPD010000015">
    <property type="protein sequence ID" value="KAH0958549.1"/>
    <property type="molecule type" value="Genomic_DNA"/>
</dbReference>
<dbReference type="Proteomes" id="UP000824596">
    <property type="component" value="Unassembled WGS sequence"/>
</dbReference>
<reference evidence="3" key="1">
    <citation type="submission" date="2021-09" db="EMBL/GenBank/DDBJ databases">
        <title>A high-quality genome of the endoparasitic fungus Hirsutella rhossiliensis with a comparison of Hirsutella genomes reveals transposable elements contributing to genome size variation.</title>
        <authorList>
            <person name="Lin R."/>
            <person name="Jiao Y."/>
            <person name="Sun X."/>
            <person name="Ling J."/>
            <person name="Xie B."/>
            <person name="Cheng X."/>
        </authorList>
    </citation>
    <scope>NUCLEOTIDE SEQUENCE</scope>
    <source>
        <strain evidence="3">HR02</strain>
    </source>
</reference>
<protein>
    <submittedName>
        <fullName evidence="3">Uncharacterized protein</fullName>
    </submittedName>
</protein>
<dbReference type="RefSeq" id="XP_044716062.1">
    <property type="nucleotide sequence ID" value="XM_044868707.1"/>
</dbReference>
<name>A0A9P8SE33_9HYPO</name>
<gene>
    <name evidence="3" type="ORF">HRG_10236</name>
</gene>